<dbReference type="GO" id="GO:0005737">
    <property type="term" value="C:cytoplasm"/>
    <property type="evidence" value="ECO:0007669"/>
    <property type="project" value="TreeGrafter"/>
</dbReference>
<dbReference type="SUPFAM" id="SSF52777">
    <property type="entry name" value="CoA-dependent acyltransferases"/>
    <property type="match status" value="4"/>
</dbReference>
<dbReference type="Pfam" id="PF00668">
    <property type="entry name" value="Condensation"/>
    <property type="match status" value="2"/>
</dbReference>
<dbReference type="Proteomes" id="UP001194746">
    <property type="component" value="Unassembled WGS sequence"/>
</dbReference>
<reference evidence="6" key="2">
    <citation type="submission" date="2020-02" db="EMBL/GenBank/DDBJ databases">
        <authorList>
            <person name="Gilchrist C.L.M."/>
            <person name="Chooi Y.-H."/>
        </authorList>
    </citation>
    <scope>NUCLEOTIDE SEQUENCE</scope>
    <source>
        <strain evidence="6">MST-FP2251</strain>
    </source>
</reference>
<dbReference type="InterPro" id="IPR020806">
    <property type="entry name" value="PKS_PP-bd"/>
</dbReference>
<dbReference type="EMBL" id="VCAU01000143">
    <property type="protein sequence ID" value="KAF9883882.1"/>
    <property type="molecule type" value="Genomic_DNA"/>
</dbReference>
<dbReference type="FunFam" id="1.10.1200.10:FF:000005">
    <property type="entry name" value="Nonribosomal peptide synthetase 1"/>
    <property type="match status" value="1"/>
</dbReference>
<dbReference type="Pfam" id="PF00501">
    <property type="entry name" value="AMP-binding"/>
    <property type="match status" value="2"/>
</dbReference>
<dbReference type="InterPro" id="IPR001242">
    <property type="entry name" value="Condensation_dom"/>
</dbReference>
<dbReference type="Gene3D" id="3.30.300.30">
    <property type="match status" value="2"/>
</dbReference>
<dbReference type="NCBIfam" id="TIGR01733">
    <property type="entry name" value="AA-adenyl-dom"/>
    <property type="match status" value="2"/>
</dbReference>
<keyword evidence="1" id="KW-0596">Phosphopantetheine</keyword>
<dbReference type="GO" id="GO:0043041">
    <property type="term" value="P:amino acid activation for nonribosomal peptide biosynthetic process"/>
    <property type="evidence" value="ECO:0007669"/>
    <property type="project" value="TreeGrafter"/>
</dbReference>
<dbReference type="InterPro" id="IPR023213">
    <property type="entry name" value="CAT-like_dom_sf"/>
</dbReference>
<sequence length="2397" mass="264180">MTRNQSPNPANTEDIDVCIFPKLSNHEGDIPEWKESKRIEILVSPICGILRAQNIALNSFILAAWAVTVRSFTECQTAQFWVRKQTEDDGPTPLSSIPIDPQTSMRVLCQNAERTIIQPRQTGHNACNIGIVFLNVVDMDCLSLCNEASGDVKSPPGCDVTIYVRRNLNCLQIYLHYNDTLLSNTAANNVVSTVHQAVLGGIESLDGPICNLPLCSKVHMRQIDAFNINGAVPSIRPRLPWWHALKQSFLEKGDNRGKLALDGWDGQFTFGELEQTCCKIAAHLQALGIGPRMMIPVCFEKSAWAVVAAISIHISGAAFVPLDPSLPVSRIHKIIAAVESRFAVVSPLQQHILEGLSLSSIVVSRDTVATFPAAYGDMAHPAESMDDPAYCLFTSGSTGNPKGCIISQGALAGLVDHCEMLSLNATCCSLQFASYSFGISIIEIYCTLGVGGTVCVISEEDCSSLRNLGSAITRMRINWAFMTPTMVGSLDPKDVLCLKAIVTGGEPLQKGQVFTWANSVNLHQALGFTEWTGVCCVSSRITSPSSVGLIGKPVPNARAWLVDPGNHAFLAPVGAVAELCIEGPCLAQGYLNDAEKTSKAFLDHPSWALNSCPPNSRINGRLYKTGDLVRYMCDGSIKYLGRNDTQRKIRGQRIEIGEVEYHLRQCFPQALRVFAEVISPRNETGGGQVLTGFIQAKQSVADSRASKDGLFNPVDRVFQSQANKAREILSTRLPRYMVPDLFLSLCSVPLTISGKLDRRRICTYAHQHSRRELLGKDSFDQSQYRAPSSEMEIILAMLVADVLNTPAEKVGVDDDFFHLGGDSIKAMALVGEANRQHHVSITMAQILSRPTVARLANIAKRKSTMREVNRAVAPFSMLHKSDTREEMIQTACDQCQVDQAGVEDIYPCTPLQEGMFALGRKQHGGYVARWTYDFHGMSDAETARLKQAWIRVFEEDVSLRSRIILSASQHMYQVVLKEIPMHDHSHMISDGNPQNENLDLVVEFGRPLAKISFRRYRTANSLQVALTMHHSVIDGWCFRKILDQVEAVYHGKALPPSSPFTGFVHYLRQLPDHKEYWTNHLAGLNAEVFPAISPLSYRPSPTGEASDWIGSIDFTTGRFTRSAVLRLAWAMVQAQYQNNNDIVYGVTVSGRNAPVAGILTMASPTVATIPLRVQLDPAASIEDTLNNLVEQTVRSIPHEQTGLQTMRKWGGDIAAACDFQTLLVIQHIDGNSGYSLLGTEAQESSFAAFCTYTLTLVCNLNSDPVELKAWFDPNLVTEQQVKRMLRQLKHVVQTICKTPLSTVQDCMTINASDTEEVYSWNRQIPVLSDQTVTELISSRCISQPSRLAVDAWDVQFTYGALDEFSTNLAKHLLEMGVQPGEFVPICSEKSGWTVVSMLAVMKSGAAFILLDPSVPKQRLIQSCQQAESQIIITTSSTIQIAMKIVTRVVMADDRYPSIEDISLPTVGPDRPLFAVFTSGSTGIPKAAMADHQSFLAYSRPIIKGTRIDETARCLQFSSYAFDMSVNETLWTLLGGACLCILSDSQRLNDFVDTVAKLRPTHAVFTPSFLRSLDPQELPSLRAVMVGGELVQPSDVETWSPHVEMTIGYGPAESGVTHLRYFRNSPDDPYNSVGFQTGGASWLVAPGECEKLVPIGAVGELLLEGPFVGPGYLQNPEKTKESFIPAPGFVTELRGAATRVYKTGDLLRYNFDGSLSFVGRIDSQVKVRGQRIELADVETHLKACFPSAVQIVVELISPKDGKTAPFLAGFVHAGIEDDGQTPGEWEETTPGCSAFYKPERTFQEQASLAIARLRDRVPRFMVPSMLINLSYMPQTMSGKVDRKFLQRALVDLPDEELKQFRAGIEQKRGAVNEMEKKIQGFCAIALQIPLQDIGLEDSFLQLGGDSISAMYMAAEARKEGIQISVADILDNPRLSTLATYAQCHNGLSSGLSNMNSYSSADIKPFTLVDDGLRAEATRQLLKLRIINHDSHVVDIQPVTESQRNFLTQWTPVLNCYFLSGLVDGKRLRDACQAVVSIHSILRTAFLEINYATVQAVLHDMDLPFHQTTTDEDLLTYCDAIWQSDSDISSTINTAPLRLTFVSRSATEHAFVIRMSHAQYDGISMPTLIRDLGEAYSGGKIEPIIDFATYMHLRSSHDHTATFDFWRQYLLDSSVRPLSLPIPAPTKASTHTRITTGQNIPMPALPVGLTVATLVKAAAAWLVTRSGGQDDIVLGQTVTGRSMPVVGVEKMLGPCLNTIPFRVKLQPGWTILKLLQHVQKQCSRTFEYDYVDLEDIVRTSTDWPQDSYLPCVIQHQNVAEASTLLLKDVECTSSGWAYFTPPAGMWILSTPQDTTLQVMLCASRSVLSMETAKSWVNELCSTITMFASQPARLLDNIDV</sequence>
<evidence type="ECO:0000256" key="2">
    <source>
        <dbReference type="ARBA" id="ARBA00022553"/>
    </source>
</evidence>
<organism evidence="6 7">
    <name type="scientific">Aspergillus nanangensis</name>
    <dbReference type="NCBI Taxonomy" id="2582783"/>
    <lineage>
        <taxon>Eukaryota</taxon>
        <taxon>Fungi</taxon>
        <taxon>Dikarya</taxon>
        <taxon>Ascomycota</taxon>
        <taxon>Pezizomycotina</taxon>
        <taxon>Eurotiomycetes</taxon>
        <taxon>Eurotiomycetidae</taxon>
        <taxon>Eurotiales</taxon>
        <taxon>Aspergillaceae</taxon>
        <taxon>Aspergillus</taxon>
        <taxon>Aspergillus subgen. Circumdati</taxon>
    </lineage>
</organism>
<dbReference type="Gene3D" id="3.30.559.10">
    <property type="entry name" value="Chloramphenicol acetyltransferase-like domain"/>
    <property type="match status" value="2"/>
</dbReference>
<dbReference type="Gene3D" id="3.30.559.30">
    <property type="entry name" value="Nonribosomal peptide synthetase, condensation domain"/>
    <property type="match status" value="2"/>
</dbReference>
<evidence type="ECO:0000313" key="6">
    <source>
        <dbReference type="EMBL" id="KAF9883882.1"/>
    </source>
</evidence>
<gene>
    <name evidence="6" type="ORF">FE257_002676</name>
</gene>
<dbReference type="GO" id="GO:0016874">
    <property type="term" value="F:ligase activity"/>
    <property type="evidence" value="ECO:0007669"/>
    <property type="project" value="UniProtKB-KW"/>
</dbReference>
<dbReference type="Pfam" id="PF00550">
    <property type="entry name" value="PP-binding"/>
    <property type="match status" value="2"/>
</dbReference>
<keyword evidence="3" id="KW-0436">Ligase</keyword>
<dbReference type="CDD" id="cd19542">
    <property type="entry name" value="CT_NRPS-like"/>
    <property type="match status" value="1"/>
</dbReference>
<evidence type="ECO:0000256" key="4">
    <source>
        <dbReference type="ARBA" id="ARBA00029454"/>
    </source>
</evidence>
<dbReference type="InterPro" id="IPR009081">
    <property type="entry name" value="PP-bd_ACP"/>
</dbReference>
<evidence type="ECO:0000259" key="5">
    <source>
        <dbReference type="PROSITE" id="PS50075"/>
    </source>
</evidence>
<evidence type="ECO:0000256" key="3">
    <source>
        <dbReference type="ARBA" id="ARBA00022598"/>
    </source>
</evidence>
<feature type="domain" description="Carrier" evidence="5">
    <location>
        <begin position="786"/>
        <end position="863"/>
    </location>
</feature>
<keyword evidence="2" id="KW-0597">Phosphoprotein</keyword>
<name>A0AAD4CCQ3_ASPNN</name>
<comment type="caution">
    <text evidence="6">The sequence shown here is derived from an EMBL/GenBank/DDBJ whole genome shotgun (WGS) entry which is preliminary data.</text>
</comment>
<feature type="domain" description="Carrier" evidence="5">
    <location>
        <begin position="1868"/>
        <end position="1944"/>
    </location>
</feature>
<dbReference type="FunFam" id="3.30.559.30:FF:000003">
    <property type="entry name" value="Nonribosomal peptide synthase SidD"/>
    <property type="match status" value="1"/>
</dbReference>
<dbReference type="CDD" id="cd05918">
    <property type="entry name" value="A_NRPS_SidN3_like"/>
    <property type="match status" value="2"/>
</dbReference>
<proteinExistence type="inferred from homology"/>
<evidence type="ECO:0000313" key="7">
    <source>
        <dbReference type="Proteomes" id="UP001194746"/>
    </source>
</evidence>
<evidence type="ECO:0000256" key="1">
    <source>
        <dbReference type="ARBA" id="ARBA00022450"/>
    </source>
</evidence>
<dbReference type="SUPFAM" id="SSF47336">
    <property type="entry name" value="ACP-like"/>
    <property type="match status" value="2"/>
</dbReference>
<dbReference type="GO" id="GO:0044550">
    <property type="term" value="P:secondary metabolite biosynthetic process"/>
    <property type="evidence" value="ECO:0007669"/>
    <property type="project" value="TreeGrafter"/>
</dbReference>
<dbReference type="InterPro" id="IPR000873">
    <property type="entry name" value="AMP-dep_synth/lig_dom"/>
</dbReference>
<dbReference type="Gene3D" id="3.40.50.12780">
    <property type="entry name" value="N-terminal domain of ligase-like"/>
    <property type="match status" value="2"/>
</dbReference>
<dbReference type="PANTHER" id="PTHR45527">
    <property type="entry name" value="NONRIBOSOMAL PEPTIDE SYNTHETASE"/>
    <property type="match status" value="1"/>
</dbReference>
<accession>A0AAD4CCQ3</accession>
<dbReference type="PROSITE" id="PS50075">
    <property type="entry name" value="CARRIER"/>
    <property type="match status" value="2"/>
</dbReference>
<dbReference type="FunFam" id="3.30.300.30:FF:000015">
    <property type="entry name" value="Nonribosomal peptide synthase SidD"/>
    <property type="match status" value="2"/>
</dbReference>
<dbReference type="InterPro" id="IPR036736">
    <property type="entry name" value="ACP-like_sf"/>
</dbReference>
<comment type="similarity">
    <text evidence="4">Belongs to the NRP synthetase family.</text>
</comment>
<dbReference type="InterPro" id="IPR010071">
    <property type="entry name" value="AA_adenyl_dom"/>
</dbReference>
<dbReference type="InterPro" id="IPR006162">
    <property type="entry name" value="Ppantetheine_attach_site"/>
</dbReference>
<dbReference type="InterPro" id="IPR045851">
    <property type="entry name" value="AMP-bd_C_sf"/>
</dbReference>
<dbReference type="SUPFAM" id="SSF56801">
    <property type="entry name" value="Acetyl-CoA synthetase-like"/>
    <property type="match status" value="2"/>
</dbReference>
<keyword evidence="7" id="KW-1185">Reference proteome</keyword>
<dbReference type="PANTHER" id="PTHR45527:SF16">
    <property type="entry name" value="NONRIBOSOMAL PEPTIDE SYNTHASE ATNA-RELATED"/>
    <property type="match status" value="1"/>
</dbReference>
<dbReference type="SMART" id="SM00823">
    <property type="entry name" value="PKS_PP"/>
    <property type="match status" value="2"/>
</dbReference>
<dbReference type="PROSITE" id="PS00012">
    <property type="entry name" value="PHOSPHOPANTETHEINE"/>
    <property type="match status" value="1"/>
</dbReference>
<dbReference type="Gene3D" id="1.10.1200.10">
    <property type="entry name" value="ACP-like"/>
    <property type="match status" value="2"/>
</dbReference>
<reference evidence="6" key="1">
    <citation type="journal article" date="2019" name="Beilstein J. Org. Chem.">
        <title>Nanangenines: drimane sesquiterpenoids as the dominant metabolite cohort of a novel Australian fungus, Aspergillus nanangensis.</title>
        <authorList>
            <person name="Lacey H.J."/>
            <person name="Gilchrist C.L.M."/>
            <person name="Crombie A."/>
            <person name="Kalaitzis J.A."/>
            <person name="Vuong D."/>
            <person name="Rutledge P.J."/>
            <person name="Turner P."/>
            <person name="Pitt J.I."/>
            <person name="Lacey E."/>
            <person name="Chooi Y.H."/>
            <person name="Piggott A.M."/>
        </authorList>
    </citation>
    <scope>NUCLEOTIDE SEQUENCE</scope>
    <source>
        <strain evidence="6">MST-FP2251</strain>
    </source>
</reference>
<dbReference type="InterPro" id="IPR042099">
    <property type="entry name" value="ANL_N_sf"/>
</dbReference>
<dbReference type="GO" id="GO:0031177">
    <property type="term" value="F:phosphopantetheine binding"/>
    <property type="evidence" value="ECO:0007669"/>
    <property type="project" value="InterPro"/>
</dbReference>
<dbReference type="CDD" id="cd19545">
    <property type="entry name" value="FUM14_C_NRPS-like"/>
    <property type="match status" value="1"/>
</dbReference>
<protein>
    <recommendedName>
        <fullName evidence="5">Carrier domain-containing protein</fullName>
    </recommendedName>
</protein>